<dbReference type="Pfam" id="PF13190">
    <property type="entry name" value="PDGLE"/>
    <property type="match status" value="1"/>
</dbReference>
<name>A0ABU4T0L9_9PSEU</name>
<evidence type="ECO:0000256" key="2">
    <source>
        <dbReference type="ARBA" id="ARBA00022475"/>
    </source>
</evidence>
<comment type="caution">
    <text evidence="9">The sequence shown here is derived from an EMBL/GenBank/DDBJ whole genome shotgun (WGS) entry which is preliminary data.</text>
</comment>
<keyword evidence="2" id="KW-1003">Cell membrane</keyword>
<feature type="chain" id="PRO_5047494981" evidence="7">
    <location>
        <begin position="24"/>
        <end position="104"/>
    </location>
</feature>
<evidence type="ECO:0000256" key="7">
    <source>
        <dbReference type="SAM" id="SignalP"/>
    </source>
</evidence>
<gene>
    <name evidence="9" type="ORF">SK803_15420</name>
</gene>
<evidence type="ECO:0000256" key="1">
    <source>
        <dbReference type="ARBA" id="ARBA00004236"/>
    </source>
</evidence>
<keyword evidence="3 6" id="KW-0812">Transmembrane</keyword>
<evidence type="ECO:0000256" key="6">
    <source>
        <dbReference type="SAM" id="Phobius"/>
    </source>
</evidence>
<accession>A0ABU4T0L9</accession>
<evidence type="ECO:0000256" key="5">
    <source>
        <dbReference type="ARBA" id="ARBA00023136"/>
    </source>
</evidence>
<reference evidence="9 10" key="1">
    <citation type="submission" date="2023-11" db="EMBL/GenBank/DDBJ databases">
        <title>Lentzea sokolovensis, sp. nov., Lentzea kristufkii, sp. nov., and Lentzea miocenensis, sp. nov., rare actinobacteria from Sokolov Coal Basin, Miocene lacustrine sediment, Czech Republic.</title>
        <authorList>
            <person name="Lara A."/>
            <person name="Kotroba L."/>
            <person name="Nouioui I."/>
            <person name="Neumann-Schaal M."/>
            <person name="Mast Y."/>
            <person name="Chronakova A."/>
        </authorList>
    </citation>
    <scope>NUCLEOTIDE SEQUENCE [LARGE SCALE GENOMIC DNA]</scope>
    <source>
        <strain evidence="9 10">BCCO 10_0856</strain>
    </source>
</reference>
<organism evidence="9 10">
    <name type="scientific">Lentzea miocenica</name>
    <dbReference type="NCBI Taxonomy" id="3095431"/>
    <lineage>
        <taxon>Bacteria</taxon>
        <taxon>Bacillati</taxon>
        <taxon>Actinomycetota</taxon>
        <taxon>Actinomycetes</taxon>
        <taxon>Pseudonocardiales</taxon>
        <taxon>Pseudonocardiaceae</taxon>
        <taxon>Lentzea</taxon>
    </lineage>
</organism>
<feature type="signal peptide" evidence="7">
    <location>
        <begin position="1"/>
        <end position="23"/>
    </location>
</feature>
<keyword evidence="10" id="KW-1185">Reference proteome</keyword>
<dbReference type="Proteomes" id="UP001285521">
    <property type="component" value="Unassembled WGS sequence"/>
</dbReference>
<keyword evidence="7" id="KW-0732">Signal</keyword>
<dbReference type="InterPro" id="IPR025937">
    <property type="entry name" value="PDGLE_dom"/>
</dbReference>
<evidence type="ECO:0000256" key="4">
    <source>
        <dbReference type="ARBA" id="ARBA00022989"/>
    </source>
</evidence>
<comment type="subcellular location">
    <subcellularLocation>
        <location evidence="1">Cell membrane</location>
    </subcellularLocation>
</comment>
<keyword evidence="4 6" id="KW-1133">Transmembrane helix</keyword>
<feature type="transmembrane region" description="Helical" evidence="6">
    <location>
        <begin position="64"/>
        <end position="87"/>
    </location>
</feature>
<evidence type="ECO:0000256" key="3">
    <source>
        <dbReference type="ARBA" id="ARBA00022692"/>
    </source>
</evidence>
<evidence type="ECO:0000313" key="9">
    <source>
        <dbReference type="EMBL" id="MDX8031614.1"/>
    </source>
</evidence>
<proteinExistence type="predicted"/>
<dbReference type="RefSeq" id="WP_319966664.1">
    <property type="nucleotide sequence ID" value="NZ_JAXAVW010000011.1"/>
</dbReference>
<sequence length="104" mass="11063">MKKFFIGFAVVSLLIAGVLSYFASGSPDGLDKTVEDTGIAEHAREHPFAGSTFADYAFGGDDRFTGLAGVLGVVVVLAVSFGLFWLLRKKSDAQKSDAQKSDAR</sequence>
<evidence type="ECO:0000313" key="10">
    <source>
        <dbReference type="Proteomes" id="UP001285521"/>
    </source>
</evidence>
<evidence type="ECO:0000259" key="8">
    <source>
        <dbReference type="Pfam" id="PF13190"/>
    </source>
</evidence>
<protein>
    <submittedName>
        <fullName evidence="9">PDGLE domain-containing protein</fullName>
    </submittedName>
</protein>
<feature type="domain" description="PDGLE" evidence="8">
    <location>
        <begin position="2"/>
        <end position="89"/>
    </location>
</feature>
<keyword evidence="5 6" id="KW-0472">Membrane</keyword>
<dbReference type="EMBL" id="JAXAVW010000011">
    <property type="protein sequence ID" value="MDX8031614.1"/>
    <property type="molecule type" value="Genomic_DNA"/>
</dbReference>